<reference evidence="1 2" key="1">
    <citation type="journal article" date="2010" name="Nature">
        <title>Genome sequence of the palaeopolyploid soybean.</title>
        <authorList>
            <person name="Schmutz J."/>
            <person name="Cannon S.B."/>
            <person name="Schlueter J."/>
            <person name="Ma J."/>
            <person name="Mitros T."/>
            <person name="Nelson W."/>
            <person name="Hyten D.L."/>
            <person name="Song Q."/>
            <person name="Thelen J.J."/>
            <person name="Cheng J."/>
            <person name="Xu D."/>
            <person name="Hellsten U."/>
            <person name="May G.D."/>
            <person name="Yu Y."/>
            <person name="Sakurai T."/>
            <person name="Umezawa T."/>
            <person name="Bhattacharyya M.K."/>
            <person name="Sandhu D."/>
            <person name="Valliyodan B."/>
            <person name="Lindquist E."/>
            <person name="Peto M."/>
            <person name="Grant D."/>
            <person name="Shu S."/>
            <person name="Goodstein D."/>
            <person name="Barry K."/>
            <person name="Futrell-Griggs M."/>
            <person name="Abernathy B."/>
            <person name="Du J."/>
            <person name="Tian Z."/>
            <person name="Zhu L."/>
            <person name="Gill N."/>
            <person name="Joshi T."/>
            <person name="Libault M."/>
            <person name="Sethuraman A."/>
            <person name="Zhang X.-C."/>
            <person name="Shinozaki K."/>
            <person name="Nguyen H.T."/>
            <person name="Wing R.A."/>
            <person name="Cregan P."/>
            <person name="Specht J."/>
            <person name="Grimwood J."/>
            <person name="Rokhsar D."/>
            <person name="Stacey G."/>
            <person name="Shoemaker R.C."/>
            <person name="Jackson S.A."/>
        </authorList>
    </citation>
    <scope>NUCLEOTIDE SEQUENCE [LARGE SCALE GENOMIC DNA]</scope>
    <source>
        <strain evidence="2">cv. Williams 82</strain>
        <tissue evidence="1">Callus</tissue>
    </source>
</reference>
<accession>A0A0R0E8M9</accession>
<evidence type="ECO:0000313" key="2">
    <source>
        <dbReference type="EnsemblPlants" id="KRG90283"/>
    </source>
</evidence>
<dbReference type="AlphaFoldDB" id="A0A0R0E8M9"/>
<dbReference type="Proteomes" id="UP000008827">
    <property type="component" value="Chromosome 20"/>
</dbReference>
<dbReference type="EMBL" id="CM000853">
    <property type="protein sequence ID" value="KRG90283.1"/>
    <property type="molecule type" value="Genomic_DNA"/>
</dbReference>
<keyword evidence="3" id="KW-1185">Reference proteome</keyword>
<organism evidence="1">
    <name type="scientific">Glycine max</name>
    <name type="common">Soybean</name>
    <name type="synonym">Glycine hispida</name>
    <dbReference type="NCBI Taxonomy" id="3847"/>
    <lineage>
        <taxon>Eukaryota</taxon>
        <taxon>Viridiplantae</taxon>
        <taxon>Streptophyta</taxon>
        <taxon>Embryophyta</taxon>
        <taxon>Tracheophyta</taxon>
        <taxon>Spermatophyta</taxon>
        <taxon>Magnoliopsida</taxon>
        <taxon>eudicotyledons</taxon>
        <taxon>Gunneridae</taxon>
        <taxon>Pentapetalae</taxon>
        <taxon>rosids</taxon>
        <taxon>fabids</taxon>
        <taxon>Fabales</taxon>
        <taxon>Fabaceae</taxon>
        <taxon>Papilionoideae</taxon>
        <taxon>50 kb inversion clade</taxon>
        <taxon>NPAAA clade</taxon>
        <taxon>indigoferoid/millettioid clade</taxon>
        <taxon>Phaseoleae</taxon>
        <taxon>Glycine</taxon>
        <taxon>Glycine subgen. Soja</taxon>
    </lineage>
</organism>
<reference evidence="1" key="3">
    <citation type="submission" date="2018-07" db="EMBL/GenBank/DDBJ databases">
        <title>WGS assembly of Glycine max.</title>
        <authorList>
            <person name="Schmutz J."/>
            <person name="Cannon S."/>
            <person name="Schlueter J."/>
            <person name="Ma J."/>
            <person name="Mitros T."/>
            <person name="Nelson W."/>
            <person name="Hyten D."/>
            <person name="Song Q."/>
            <person name="Thelen J."/>
            <person name="Cheng J."/>
            <person name="Xu D."/>
            <person name="Hellsten U."/>
            <person name="May G."/>
            <person name="Yu Y."/>
            <person name="Sakurai T."/>
            <person name="Umezawa T."/>
            <person name="Bhattacharyya M."/>
            <person name="Sandhu D."/>
            <person name="Valliyodan B."/>
            <person name="Lindquist E."/>
            <person name="Peto M."/>
            <person name="Grant D."/>
            <person name="Shu S."/>
            <person name="Goodstein D."/>
            <person name="Barry K."/>
            <person name="Futrell-Griggs M."/>
            <person name="Abernathy B."/>
            <person name="Du J."/>
            <person name="Tian Z."/>
            <person name="Zhu L."/>
            <person name="Gill N."/>
            <person name="Joshi T."/>
            <person name="Libault M."/>
            <person name="Sethuraman A."/>
            <person name="Zhang X."/>
            <person name="Shinozaki K."/>
            <person name="Nguyen H."/>
            <person name="Wing R."/>
            <person name="Cregan P."/>
            <person name="Specht J."/>
            <person name="Grimwood J."/>
            <person name="Rokhsar D."/>
            <person name="Stacey G."/>
            <person name="Shoemaker R."/>
            <person name="Jackson S."/>
        </authorList>
    </citation>
    <scope>NUCLEOTIDE SEQUENCE</scope>
    <source>
        <tissue evidence="1">Callus</tissue>
    </source>
</reference>
<protein>
    <submittedName>
        <fullName evidence="1 2">Uncharacterized protein</fullName>
    </submittedName>
</protein>
<gene>
    <name evidence="1" type="ORF">GLYMA_20G079700</name>
</gene>
<evidence type="ECO:0000313" key="3">
    <source>
        <dbReference type="Proteomes" id="UP000008827"/>
    </source>
</evidence>
<dbReference type="Gramene" id="KRG90283">
    <property type="protein sequence ID" value="KRG90283"/>
    <property type="gene ID" value="GLYMA_20G079700"/>
</dbReference>
<evidence type="ECO:0000313" key="1">
    <source>
        <dbReference type="EMBL" id="KRG90283.1"/>
    </source>
</evidence>
<dbReference type="EnsemblPlants" id="KRG90283">
    <property type="protein sequence ID" value="KRG90283"/>
    <property type="gene ID" value="GLYMA_20G079700"/>
</dbReference>
<reference evidence="2" key="2">
    <citation type="submission" date="2018-02" db="UniProtKB">
        <authorList>
            <consortium name="EnsemblPlants"/>
        </authorList>
    </citation>
    <scope>IDENTIFICATION</scope>
    <source>
        <strain evidence="2">Williams 82</strain>
    </source>
</reference>
<proteinExistence type="predicted"/>
<sequence length="84" mass="9109">MIGGELKGRGLCNLQLRIACQSVVTVEGLGLIGGSCSQVYARGKLNHLVATCMRIRFCGYKAYSFPFRLLPFVLGLTGAEILEE</sequence>
<name>A0A0R0E8M9_SOYBN</name>
<dbReference type="InParanoid" id="A0A0R0E8M9"/>